<dbReference type="Proteomes" id="UP001302494">
    <property type="component" value="Chromosome"/>
</dbReference>
<dbReference type="AlphaFoldDB" id="A0AA96GGJ1"/>
<keyword evidence="3" id="KW-1185">Reference proteome</keyword>
<reference evidence="2 3" key="1">
    <citation type="submission" date="2023-01" db="EMBL/GenBank/DDBJ databases">
        <title>Cultivation and genomic characterization of new, ubiquitous marine nitrite-oxidizing bacteria from the Nitrospirales.</title>
        <authorList>
            <person name="Mueller A.J."/>
            <person name="Daebeler A."/>
            <person name="Herbold C.W."/>
            <person name="Kirkegaard R.H."/>
            <person name="Daims H."/>
        </authorList>
    </citation>
    <scope>NUCLEOTIDE SEQUENCE [LARGE SCALE GENOMIC DNA]</scope>
    <source>
        <strain evidence="2 3">DK</strain>
    </source>
</reference>
<keyword evidence="1" id="KW-0812">Transmembrane</keyword>
<keyword evidence="1" id="KW-1133">Transmembrane helix</keyword>
<dbReference type="KEGG" id="nneo:PQG83_13820"/>
<dbReference type="PROSITE" id="PS51257">
    <property type="entry name" value="PROKAR_LIPOPROTEIN"/>
    <property type="match status" value="1"/>
</dbReference>
<name>A0AA96GGJ1_9BACT</name>
<keyword evidence="1" id="KW-0472">Membrane</keyword>
<evidence type="ECO:0000313" key="2">
    <source>
        <dbReference type="EMBL" id="WNM60832.1"/>
    </source>
</evidence>
<evidence type="ECO:0000256" key="1">
    <source>
        <dbReference type="SAM" id="Phobius"/>
    </source>
</evidence>
<feature type="transmembrane region" description="Helical" evidence="1">
    <location>
        <begin position="153"/>
        <end position="170"/>
    </location>
</feature>
<evidence type="ECO:0008006" key="4">
    <source>
        <dbReference type="Google" id="ProtNLM"/>
    </source>
</evidence>
<organism evidence="2 3">
    <name type="scientific">Candidatus Nitrospira neomarina</name>
    <dbReference type="NCBI Taxonomy" id="3020899"/>
    <lineage>
        <taxon>Bacteria</taxon>
        <taxon>Pseudomonadati</taxon>
        <taxon>Nitrospirota</taxon>
        <taxon>Nitrospiria</taxon>
        <taxon>Nitrospirales</taxon>
        <taxon>Nitrospiraceae</taxon>
        <taxon>Nitrospira</taxon>
    </lineage>
</organism>
<gene>
    <name evidence="2" type="ORF">PQG83_13820</name>
</gene>
<sequence>MGVSRIRLSLMVMVLLCLSAVTGCLGKREWQYPPASTGSFLNEKAAAPIPAKAIVLPLEDLRGNEVKEEYWKAAIPLVPYGDTRYQRPEAAPNPEEVDVVKFDPANDLAQSIVAELRHAEIFSSVDFAKDEGQHPADLAFRGRLRSTDWSRRLYSYLLAPVGVVFWMLGLPMSETTTALELDLRLTPLNDPSKVLWNMTMEFEGKQLDGPYYGLENAVESYPEAMQEALKPAIADLIGLANEDPARLMPR</sequence>
<evidence type="ECO:0000313" key="3">
    <source>
        <dbReference type="Proteomes" id="UP001302494"/>
    </source>
</evidence>
<dbReference type="RefSeq" id="WP_312742143.1">
    <property type="nucleotide sequence ID" value="NZ_CP116968.1"/>
</dbReference>
<protein>
    <recommendedName>
        <fullName evidence="4">Lipoprotein</fullName>
    </recommendedName>
</protein>
<proteinExistence type="predicted"/>
<accession>A0AA96GGJ1</accession>
<dbReference type="EMBL" id="CP116968">
    <property type="protein sequence ID" value="WNM60832.1"/>
    <property type="molecule type" value="Genomic_DNA"/>
</dbReference>